<evidence type="ECO:0000256" key="2">
    <source>
        <dbReference type="ARBA" id="ARBA00022723"/>
    </source>
</evidence>
<keyword evidence="5" id="KW-0349">Heme</keyword>
<dbReference type="GO" id="GO:0016705">
    <property type="term" value="F:oxidoreductase activity, acting on paired donors, with incorporation or reduction of molecular oxygen"/>
    <property type="evidence" value="ECO:0007669"/>
    <property type="project" value="InterPro"/>
</dbReference>
<dbReference type="HOGENOM" id="CLU_345954_0_0_1"/>
<dbReference type="FunFam" id="1.10.630.10:FF:000007">
    <property type="entry name" value="Cytochrome P450 76C4"/>
    <property type="match status" value="1"/>
</dbReference>
<dbReference type="SMR" id="F6HUE8"/>
<dbReference type="InterPro" id="IPR001128">
    <property type="entry name" value="Cyt_P450"/>
</dbReference>
<dbReference type="Pfam" id="PF00067">
    <property type="entry name" value="p450"/>
    <property type="match status" value="1"/>
</dbReference>
<evidence type="ECO:0008006" key="10">
    <source>
        <dbReference type="Google" id="ProtNLM"/>
    </source>
</evidence>
<dbReference type="PRINTS" id="PR00463">
    <property type="entry name" value="EP450I"/>
</dbReference>
<dbReference type="InterPro" id="IPR017972">
    <property type="entry name" value="Cyt_P450_CS"/>
</dbReference>
<dbReference type="GO" id="GO:0004497">
    <property type="term" value="F:monooxygenase activity"/>
    <property type="evidence" value="ECO:0007669"/>
    <property type="project" value="InterPro"/>
</dbReference>
<dbReference type="Proteomes" id="UP000009183">
    <property type="component" value="Chromosome 2"/>
</dbReference>
<feature type="transmembrane region" description="Helical" evidence="7">
    <location>
        <begin position="300"/>
        <end position="320"/>
    </location>
</feature>
<feature type="compositionally biased region" description="Basic and acidic residues" evidence="6">
    <location>
        <begin position="43"/>
        <end position="62"/>
    </location>
</feature>
<dbReference type="GO" id="GO:0016491">
    <property type="term" value="F:oxidoreductase activity"/>
    <property type="evidence" value="ECO:0000318"/>
    <property type="project" value="GO_Central"/>
</dbReference>
<keyword evidence="7" id="KW-1133">Transmembrane helix</keyword>
<keyword evidence="9" id="KW-1185">Reference proteome</keyword>
<organism evidence="8 9">
    <name type="scientific">Vitis vinifera</name>
    <name type="common">Grape</name>
    <dbReference type="NCBI Taxonomy" id="29760"/>
    <lineage>
        <taxon>Eukaryota</taxon>
        <taxon>Viridiplantae</taxon>
        <taxon>Streptophyta</taxon>
        <taxon>Embryophyta</taxon>
        <taxon>Tracheophyta</taxon>
        <taxon>Spermatophyta</taxon>
        <taxon>Magnoliopsida</taxon>
        <taxon>eudicotyledons</taxon>
        <taxon>Gunneridae</taxon>
        <taxon>Pentapetalae</taxon>
        <taxon>rosids</taxon>
        <taxon>Vitales</taxon>
        <taxon>Vitaceae</taxon>
        <taxon>Viteae</taxon>
        <taxon>Vitis</taxon>
    </lineage>
</organism>
<sequence length="817" mass="90995">MSNLSLPENQGSRQTKQLFSKPKFALEPSTETLQEKLLVENEKYAESKKSSGRRNSDLQKDKGSKRKSKNKDCNLPCRSSKRLAGLKPDLVGNSGSSEQALAVADKISGKSEVIPALGVIMGSLDNTACCQLEVVLEAEPGHHASRAIEAPSDVEQSKKDNRHLEDEAVQEEEAGKLETGKKTGDEPELPPMDFPFMDVWSDPCLEVAFKTLTGAIPIEDNLEIEGYFQQQIDSSHTQNSSLTLPDFGLPSSQFDAQEKSVPRQHFASKPSVLPKEIMTPSNILVNLCQFSSLERRFRELGITLLLSFLIPIEFMVAMLAEGTSFFDVFLPFLLLLPLLVFLILKLLKDSSSLKSPPLPPGPSPWPILGNLLHLGNMPHISLARFSQSYGPLISLRLGSQILVVASTSSAAMEILKTHDRVLSGRYVPHAVPAKNSEINRMSLGWAVECNDAWKNLRTVCRAELFSTKVMESQAWVGEKKVMEMVRFVSTKEGEVMKVGEVVFATVLNTLTTVLMSRDFISFEDDYKDGGMKGLVRKMMMAMAAPNLDDFYLIFSGLDLQGLNKKTKELIARICSMWESVIRERREGASDDPSKQDFLNILIRSGYSDDQINQLFMELLTAGADTSSSTLEWAMAELIKSPESMKKVHEELAREISDNLPKASDLPHLPYLQACVKETLRLHPSAPLLLPRRASVSCEVMNYTIPKDSQIWVNAWAIGRDPMNWEDPLVFKPERFLNSAVDFKGNNLEFIPFGAGRRICPGLPMAARLLPLILASLTHFFDWSLPNGTTPDELDMNDKFGIALQKEQPLLIIPKVRK</sequence>
<evidence type="ECO:0000313" key="9">
    <source>
        <dbReference type="Proteomes" id="UP000009183"/>
    </source>
</evidence>
<keyword evidence="7" id="KW-0472">Membrane</keyword>
<feature type="transmembrane region" description="Helical" evidence="7">
    <location>
        <begin position="326"/>
        <end position="347"/>
    </location>
</feature>
<accession>F6HUE8</accession>
<evidence type="ECO:0000256" key="5">
    <source>
        <dbReference type="PIRSR" id="PIRSR602401-1"/>
    </source>
</evidence>
<dbReference type="InterPro" id="IPR002401">
    <property type="entry name" value="Cyt_P450_E_grp-I"/>
</dbReference>
<gene>
    <name evidence="8" type="ordered locus">VIT_02s0025g04010</name>
</gene>
<feature type="region of interest" description="Disordered" evidence="6">
    <location>
        <begin position="144"/>
        <end position="190"/>
    </location>
</feature>
<dbReference type="EMBL" id="FN596251">
    <property type="protein sequence ID" value="CCB58371.1"/>
    <property type="molecule type" value="Genomic_DNA"/>
</dbReference>
<evidence type="ECO:0000256" key="4">
    <source>
        <dbReference type="ARBA" id="ARBA00023004"/>
    </source>
</evidence>
<feature type="region of interest" description="Disordered" evidence="6">
    <location>
        <begin position="43"/>
        <end position="80"/>
    </location>
</feature>
<dbReference type="AlphaFoldDB" id="F6HUE8"/>
<dbReference type="InterPro" id="IPR036396">
    <property type="entry name" value="Cyt_P450_sf"/>
</dbReference>
<name>F6HUE8_VITVI</name>
<comment type="cofactor">
    <cofactor evidence="5">
        <name>heme</name>
        <dbReference type="ChEBI" id="CHEBI:30413"/>
    </cofactor>
</comment>
<comment type="similarity">
    <text evidence="1">Belongs to the cytochrome P450 family.</text>
</comment>
<protein>
    <recommendedName>
        <fullName evidence="10">Corytuberine synthase</fullName>
    </recommendedName>
</protein>
<evidence type="ECO:0000256" key="1">
    <source>
        <dbReference type="ARBA" id="ARBA00010617"/>
    </source>
</evidence>
<keyword evidence="2 5" id="KW-0479">Metal-binding</keyword>
<evidence type="ECO:0000256" key="3">
    <source>
        <dbReference type="ARBA" id="ARBA00023002"/>
    </source>
</evidence>
<keyword evidence="7" id="KW-0812">Transmembrane</keyword>
<dbReference type="STRING" id="29760.F6HUE8"/>
<feature type="binding site" description="axial binding residue" evidence="5">
    <location>
        <position position="759"/>
    </location>
    <ligand>
        <name>heme</name>
        <dbReference type="ChEBI" id="CHEBI:30413"/>
    </ligand>
    <ligandPart>
        <name>Fe</name>
        <dbReference type="ChEBI" id="CHEBI:18248"/>
    </ligandPart>
</feature>
<dbReference type="eggNOG" id="KOG0156">
    <property type="taxonomic scope" value="Eukaryota"/>
</dbReference>
<dbReference type="GO" id="GO:0005506">
    <property type="term" value="F:iron ion binding"/>
    <property type="evidence" value="ECO:0007669"/>
    <property type="project" value="InterPro"/>
</dbReference>
<dbReference type="PROSITE" id="PS00086">
    <property type="entry name" value="CYTOCHROME_P450"/>
    <property type="match status" value="1"/>
</dbReference>
<dbReference type="CDD" id="cd11073">
    <property type="entry name" value="CYP76-like"/>
    <property type="match status" value="1"/>
</dbReference>
<keyword evidence="4 5" id="KW-0408">Iron</keyword>
<dbReference type="GO" id="GO:0020037">
    <property type="term" value="F:heme binding"/>
    <property type="evidence" value="ECO:0007669"/>
    <property type="project" value="InterPro"/>
</dbReference>
<dbReference type="PRINTS" id="PR00385">
    <property type="entry name" value="P450"/>
</dbReference>
<dbReference type="PANTHER" id="PTHR47950">
    <property type="entry name" value="CYTOCHROME P450, FAMILY 76, SUBFAMILY C, POLYPEPTIDE 5-RELATED"/>
    <property type="match status" value="1"/>
</dbReference>
<feature type="compositionally biased region" description="Basic and acidic residues" evidence="6">
    <location>
        <begin position="155"/>
        <end position="166"/>
    </location>
</feature>
<keyword evidence="3" id="KW-0560">Oxidoreductase</keyword>
<dbReference type="SUPFAM" id="SSF48264">
    <property type="entry name" value="Cytochrome P450"/>
    <property type="match status" value="1"/>
</dbReference>
<evidence type="ECO:0000256" key="7">
    <source>
        <dbReference type="SAM" id="Phobius"/>
    </source>
</evidence>
<dbReference type="InParanoid" id="F6HUE8"/>
<dbReference type="Gene3D" id="1.10.630.10">
    <property type="entry name" value="Cytochrome P450"/>
    <property type="match status" value="1"/>
</dbReference>
<evidence type="ECO:0000313" key="8">
    <source>
        <dbReference type="EMBL" id="CCB58371.1"/>
    </source>
</evidence>
<proteinExistence type="inferred from homology"/>
<feature type="compositionally biased region" description="Basic and acidic residues" evidence="6">
    <location>
        <begin position="173"/>
        <end position="185"/>
    </location>
</feature>
<feature type="region of interest" description="Disordered" evidence="6">
    <location>
        <begin position="1"/>
        <end position="27"/>
    </location>
</feature>
<reference evidence="9" key="1">
    <citation type="journal article" date="2007" name="Nature">
        <title>The grapevine genome sequence suggests ancestral hexaploidization in major angiosperm phyla.</title>
        <authorList>
            <consortium name="The French-Italian Public Consortium for Grapevine Genome Characterization."/>
            <person name="Jaillon O."/>
            <person name="Aury J.-M."/>
            <person name="Noel B."/>
            <person name="Policriti A."/>
            <person name="Clepet C."/>
            <person name="Casagrande A."/>
            <person name="Choisne N."/>
            <person name="Aubourg S."/>
            <person name="Vitulo N."/>
            <person name="Jubin C."/>
            <person name="Vezzi A."/>
            <person name="Legeai F."/>
            <person name="Hugueney P."/>
            <person name="Dasilva C."/>
            <person name="Horner D."/>
            <person name="Mica E."/>
            <person name="Jublot D."/>
            <person name="Poulain J."/>
            <person name="Bruyere C."/>
            <person name="Billault A."/>
            <person name="Segurens B."/>
            <person name="Gouyvenoux M."/>
            <person name="Ugarte E."/>
            <person name="Cattonaro F."/>
            <person name="Anthouard V."/>
            <person name="Vico V."/>
            <person name="Del Fabbro C."/>
            <person name="Alaux M."/>
            <person name="Di Gaspero G."/>
            <person name="Dumas V."/>
            <person name="Felice N."/>
            <person name="Paillard S."/>
            <person name="Juman I."/>
            <person name="Moroldo M."/>
            <person name="Scalabrin S."/>
            <person name="Canaguier A."/>
            <person name="Le Clainche I."/>
            <person name="Malacrida G."/>
            <person name="Durand E."/>
            <person name="Pesole G."/>
            <person name="Laucou V."/>
            <person name="Chatelet P."/>
            <person name="Merdinoglu D."/>
            <person name="Delledonne M."/>
            <person name="Pezzotti M."/>
            <person name="Lecharny A."/>
            <person name="Scarpelli C."/>
            <person name="Artiguenave F."/>
            <person name="Pe M.E."/>
            <person name="Valle G."/>
            <person name="Morgante M."/>
            <person name="Caboche M."/>
            <person name="Adam-Blondon A.-F."/>
            <person name="Weissenbach J."/>
            <person name="Quetier F."/>
            <person name="Wincker P."/>
        </authorList>
    </citation>
    <scope>NUCLEOTIDE SEQUENCE [LARGE SCALE GENOMIC DNA]</scope>
    <source>
        <strain evidence="9">cv. Pinot noir / PN40024</strain>
    </source>
</reference>
<dbReference type="PaxDb" id="29760-VIT_02s0025g04010.t01"/>
<evidence type="ECO:0000256" key="6">
    <source>
        <dbReference type="SAM" id="MobiDB-lite"/>
    </source>
</evidence>
<dbReference type="PANTHER" id="PTHR47950:SF6">
    <property type="entry name" value="CYTOCHROME P450"/>
    <property type="match status" value="1"/>
</dbReference>
<feature type="compositionally biased region" description="Polar residues" evidence="6">
    <location>
        <begin position="1"/>
        <end position="18"/>
    </location>
</feature>